<sequence length="69" mass="8177">MKKILLVGLIGLSFSSCTMFPDKYSDQELFYGDKLFETRELPKLNRINSSFTYNPEDDYEECEECQENY</sequence>
<protein>
    <recommendedName>
        <fullName evidence="3">Lipoprotein</fullName>
    </recommendedName>
</protein>
<dbReference type="EMBL" id="JBGMEI010000004">
    <property type="protein sequence ID" value="MFO3665371.1"/>
    <property type="molecule type" value="Genomic_DNA"/>
</dbReference>
<dbReference type="PROSITE" id="PS51257">
    <property type="entry name" value="PROKAR_LIPOPROTEIN"/>
    <property type="match status" value="1"/>
</dbReference>
<reference evidence="1 2" key="1">
    <citation type="journal article" date="2025" name="Anaerobe">
        <title>Description of Anaerococcus kampingiae sp. nov., Anaerococcus groningensis sp. nov., Anaerococcus martiniensis sp. nov., and Anaerococcus cruorum sp. nov., isolated from human clinical specimens.</title>
        <authorList>
            <person name="Boiten K.E."/>
            <person name="Meijer J."/>
            <person name="van Wezel E.M."/>
            <person name="Veloo A.C.M."/>
        </authorList>
    </citation>
    <scope>NUCLEOTIDE SEQUENCE [LARGE SCALE GENOMIC DNA]</scope>
    <source>
        <strain evidence="1 2">ENR0831</strain>
    </source>
</reference>
<keyword evidence="2" id="KW-1185">Reference proteome</keyword>
<evidence type="ECO:0000313" key="1">
    <source>
        <dbReference type="EMBL" id="MFO3665371.1"/>
    </source>
</evidence>
<gene>
    <name evidence="1" type="ORF">ACCQ41_03840</name>
</gene>
<proteinExistence type="predicted"/>
<evidence type="ECO:0008006" key="3">
    <source>
        <dbReference type="Google" id="ProtNLM"/>
    </source>
</evidence>
<comment type="caution">
    <text evidence="1">The sequence shown here is derived from an EMBL/GenBank/DDBJ whole genome shotgun (WGS) entry which is preliminary data.</text>
</comment>
<dbReference type="Proteomes" id="UP001637996">
    <property type="component" value="Unassembled WGS sequence"/>
</dbReference>
<name>A0ABW9M9E9_9FIRM</name>
<organism evidence="1 2">
    <name type="scientific">Anaerococcus martiniensis</name>
    <dbReference type="NCBI Taxonomy" id="3115615"/>
    <lineage>
        <taxon>Bacteria</taxon>
        <taxon>Bacillati</taxon>
        <taxon>Bacillota</taxon>
        <taxon>Tissierellia</taxon>
        <taxon>Tissierellales</taxon>
        <taxon>Peptoniphilaceae</taxon>
        <taxon>Anaerococcus</taxon>
    </lineage>
</organism>
<dbReference type="RefSeq" id="WP_410031073.1">
    <property type="nucleotide sequence ID" value="NZ_JBGMEI010000004.1"/>
</dbReference>
<accession>A0ABW9M9E9</accession>
<evidence type="ECO:0000313" key="2">
    <source>
        <dbReference type="Proteomes" id="UP001637996"/>
    </source>
</evidence>